<dbReference type="EMBL" id="PDLO01000008">
    <property type="protein sequence ID" value="PHK97466.1"/>
    <property type="molecule type" value="Genomic_DNA"/>
</dbReference>
<dbReference type="OrthoDB" id="9794575at2"/>
<evidence type="ECO:0008006" key="3">
    <source>
        <dbReference type="Google" id="ProtNLM"/>
    </source>
</evidence>
<gene>
    <name evidence="1" type="ORF">CGL56_15315</name>
</gene>
<comment type="caution">
    <text evidence="1">The sequence shown here is derived from an EMBL/GenBank/DDBJ whole genome shotgun (WGS) entry which is preliminary data.</text>
</comment>
<sequence>MPANKILFLANYFPPRPAVAGRRLGHLATWARKHYEKVFVIRADRNFSGEDLPDLQVIALPARDLRSLLGGSGPAQTLPHGSFRKQAYGPLLTFRQSFPFLYLTDDGGPLYRRAAYREAVRLIEGEGITTLVSSFRPWSDHLIARRLKKRFPHLYWIADFRDLHADPVRRDVWWPALQRWWARRVIRRADEVWGVSEGQVQYLRELHPAATVRRNRLFALPPATTDPRTDRFTIVYTGSLYVELQTVRPLITALNELIAEGAIDPDDVELIYRGKDDGLWTEWTTDLHPHVHCNTRSYIAPASAQKLQEEAQMLLLLNWSAPNYYGVLTAKLYDYLGTGRPVMALVNGPGDPELRRIIEGSRAGRVFATGHSPADWLLGCYQQWRDGGGRVPWSADLARMAEYLENQPVGSPLRASPE</sequence>
<protein>
    <recommendedName>
        <fullName evidence="3">Glycosyltransferase subfamily 4-like N-terminal domain-containing protein</fullName>
    </recommendedName>
</protein>
<proteinExistence type="predicted"/>
<dbReference type="AlphaFoldDB" id="A0A2G0CBX7"/>
<dbReference type="RefSeq" id="WP_099107457.1">
    <property type="nucleotide sequence ID" value="NZ_JAATJF010000003.1"/>
</dbReference>
<evidence type="ECO:0000313" key="1">
    <source>
        <dbReference type="EMBL" id="PHK97466.1"/>
    </source>
</evidence>
<accession>A0A2G0CBX7</accession>
<name>A0A2G0CBX7_9BACT</name>
<evidence type="ECO:0000313" key="2">
    <source>
        <dbReference type="Proteomes" id="UP000226437"/>
    </source>
</evidence>
<dbReference type="Proteomes" id="UP000226437">
    <property type="component" value="Unassembled WGS sequence"/>
</dbReference>
<keyword evidence="2" id="KW-1185">Reference proteome</keyword>
<reference evidence="1 2" key="1">
    <citation type="submission" date="2017-10" db="EMBL/GenBank/DDBJ databases">
        <title>The draft genome sequence of Lewinella marina KCTC 32374.</title>
        <authorList>
            <person name="Wang K."/>
        </authorList>
    </citation>
    <scope>NUCLEOTIDE SEQUENCE [LARGE SCALE GENOMIC DNA]</scope>
    <source>
        <strain evidence="1 2">MKG-38</strain>
    </source>
</reference>
<organism evidence="1 2">
    <name type="scientific">Neolewinella marina</name>
    <dbReference type="NCBI Taxonomy" id="438751"/>
    <lineage>
        <taxon>Bacteria</taxon>
        <taxon>Pseudomonadati</taxon>
        <taxon>Bacteroidota</taxon>
        <taxon>Saprospiria</taxon>
        <taxon>Saprospirales</taxon>
        <taxon>Lewinellaceae</taxon>
        <taxon>Neolewinella</taxon>
    </lineage>
</organism>
<dbReference type="SUPFAM" id="SSF53756">
    <property type="entry name" value="UDP-Glycosyltransferase/glycogen phosphorylase"/>
    <property type="match status" value="1"/>
</dbReference>